<name>A0ABY5KY79_9CELL</name>
<evidence type="ECO:0000313" key="2">
    <source>
        <dbReference type="EMBL" id="UUI75470.1"/>
    </source>
</evidence>
<reference evidence="2 3" key="1">
    <citation type="submission" date="2022-07" db="EMBL/GenBank/DDBJ databases">
        <title>Novel species in genus cellulomonas.</title>
        <authorList>
            <person name="Ye L."/>
        </authorList>
    </citation>
    <scope>NUCLEOTIDE SEQUENCE [LARGE SCALE GENOMIC DNA]</scope>
    <source>
        <strain evidence="3">zg-Y338</strain>
    </source>
</reference>
<protein>
    <submittedName>
        <fullName evidence="2">Uncharacterized protein</fullName>
    </submittedName>
</protein>
<keyword evidence="3" id="KW-1185">Reference proteome</keyword>
<sequence>MTSPPPAPGPAHDPRRRSAAGCTPSDQPDEAHQAPPGADEATVRAVGALTAALEVAEEARGMLYAFHRLTGRADNELADALDQLDAAGHPELADQVRAELHGRNVIQGRWTFQVVEDYDDSYWQVFRHWERTVRDELLAGRRHVHEAAMKERNRTRGLAGHEARPPDPAG</sequence>
<dbReference type="RefSeq" id="WP_227568434.1">
    <property type="nucleotide sequence ID" value="NZ_CP101988.1"/>
</dbReference>
<feature type="region of interest" description="Disordered" evidence="1">
    <location>
        <begin position="149"/>
        <end position="170"/>
    </location>
</feature>
<proteinExistence type="predicted"/>
<dbReference type="EMBL" id="CP101988">
    <property type="protein sequence ID" value="UUI75470.1"/>
    <property type="molecule type" value="Genomic_DNA"/>
</dbReference>
<evidence type="ECO:0000256" key="1">
    <source>
        <dbReference type="SAM" id="MobiDB-lite"/>
    </source>
</evidence>
<feature type="region of interest" description="Disordered" evidence="1">
    <location>
        <begin position="1"/>
        <end position="40"/>
    </location>
</feature>
<dbReference type="Proteomes" id="UP001316189">
    <property type="component" value="Chromosome"/>
</dbReference>
<feature type="compositionally biased region" description="Pro residues" evidence="1">
    <location>
        <begin position="1"/>
        <end position="11"/>
    </location>
</feature>
<accession>A0ABY5KY79</accession>
<gene>
    <name evidence="2" type="ORF">NP064_00615</name>
</gene>
<organism evidence="2 3">
    <name type="scientific">Cellulomonas chengniuliangii</name>
    <dbReference type="NCBI Taxonomy" id="2968084"/>
    <lineage>
        <taxon>Bacteria</taxon>
        <taxon>Bacillati</taxon>
        <taxon>Actinomycetota</taxon>
        <taxon>Actinomycetes</taxon>
        <taxon>Micrococcales</taxon>
        <taxon>Cellulomonadaceae</taxon>
        <taxon>Cellulomonas</taxon>
    </lineage>
</organism>
<evidence type="ECO:0000313" key="3">
    <source>
        <dbReference type="Proteomes" id="UP001316189"/>
    </source>
</evidence>